<evidence type="ECO:0000313" key="3">
    <source>
        <dbReference type="EMBL" id="KAK4138847.1"/>
    </source>
</evidence>
<dbReference type="AlphaFoldDB" id="A0AAN6ZHQ2"/>
<gene>
    <name evidence="3" type="ORF">BT67DRAFT_24932</name>
</gene>
<feature type="compositionally biased region" description="Low complexity" evidence="1">
    <location>
        <begin position="313"/>
        <end position="324"/>
    </location>
</feature>
<reference evidence="3" key="2">
    <citation type="submission" date="2023-05" db="EMBL/GenBank/DDBJ databases">
        <authorList>
            <consortium name="Lawrence Berkeley National Laboratory"/>
            <person name="Steindorff A."/>
            <person name="Hensen N."/>
            <person name="Bonometti L."/>
            <person name="Westerberg I."/>
            <person name="Brannstrom I.O."/>
            <person name="Guillou S."/>
            <person name="Cros-Aarteil S."/>
            <person name="Calhoun S."/>
            <person name="Haridas S."/>
            <person name="Kuo A."/>
            <person name="Mondo S."/>
            <person name="Pangilinan J."/>
            <person name="Riley R."/>
            <person name="Labutti K."/>
            <person name="Andreopoulos B."/>
            <person name="Lipzen A."/>
            <person name="Chen C."/>
            <person name="Yanf M."/>
            <person name="Daum C."/>
            <person name="Ng V."/>
            <person name="Clum A."/>
            <person name="Ohm R."/>
            <person name="Martin F."/>
            <person name="Silar P."/>
            <person name="Natvig D."/>
            <person name="Lalanne C."/>
            <person name="Gautier V."/>
            <person name="Ament-Velasquez S.L."/>
            <person name="Kruys A."/>
            <person name="Hutchinson M.I."/>
            <person name="Powell A.J."/>
            <person name="Barry K."/>
            <person name="Miller A.N."/>
            <person name="Grigoriev I.V."/>
            <person name="Debuchy R."/>
            <person name="Gladieux P."/>
            <person name="Thoren M.H."/>
            <person name="Johannesson H."/>
        </authorList>
    </citation>
    <scope>NUCLEOTIDE SEQUENCE</scope>
    <source>
        <strain evidence="3">CBS 123565</strain>
    </source>
</reference>
<evidence type="ECO:0000256" key="1">
    <source>
        <dbReference type="SAM" id="MobiDB-lite"/>
    </source>
</evidence>
<keyword evidence="2" id="KW-0472">Membrane</keyword>
<feature type="transmembrane region" description="Helical" evidence="2">
    <location>
        <begin position="68"/>
        <end position="88"/>
    </location>
</feature>
<evidence type="ECO:0000313" key="4">
    <source>
        <dbReference type="Proteomes" id="UP001304895"/>
    </source>
</evidence>
<feature type="compositionally biased region" description="Pro residues" evidence="1">
    <location>
        <begin position="336"/>
        <end position="354"/>
    </location>
</feature>
<keyword evidence="2" id="KW-1133">Transmembrane helix</keyword>
<proteinExistence type="predicted"/>
<feature type="transmembrane region" description="Helical" evidence="2">
    <location>
        <begin position="43"/>
        <end position="62"/>
    </location>
</feature>
<organism evidence="3 4">
    <name type="scientific">Trichocladium antarcticum</name>
    <dbReference type="NCBI Taxonomy" id="1450529"/>
    <lineage>
        <taxon>Eukaryota</taxon>
        <taxon>Fungi</taxon>
        <taxon>Dikarya</taxon>
        <taxon>Ascomycota</taxon>
        <taxon>Pezizomycotina</taxon>
        <taxon>Sordariomycetes</taxon>
        <taxon>Sordariomycetidae</taxon>
        <taxon>Sordariales</taxon>
        <taxon>Chaetomiaceae</taxon>
        <taxon>Trichocladium</taxon>
    </lineage>
</organism>
<feature type="transmembrane region" description="Helical" evidence="2">
    <location>
        <begin position="262"/>
        <end position="279"/>
    </location>
</feature>
<reference evidence="3" key="1">
    <citation type="journal article" date="2023" name="Mol. Phylogenet. Evol.">
        <title>Genome-scale phylogeny and comparative genomics of the fungal order Sordariales.</title>
        <authorList>
            <person name="Hensen N."/>
            <person name="Bonometti L."/>
            <person name="Westerberg I."/>
            <person name="Brannstrom I.O."/>
            <person name="Guillou S."/>
            <person name="Cros-Aarteil S."/>
            <person name="Calhoun S."/>
            <person name="Haridas S."/>
            <person name="Kuo A."/>
            <person name="Mondo S."/>
            <person name="Pangilinan J."/>
            <person name="Riley R."/>
            <person name="LaButti K."/>
            <person name="Andreopoulos B."/>
            <person name="Lipzen A."/>
            <person name="Chen C."/>
            <person name="Yan M."/>
            <person name="Daum C."/>
            <person name="Ng V."/>
            <person name="Clum A."/>
            <person name="Steindorff A."/>
            <person name="Ohm R.A."/>
            <person name="Martin F."/>
            <person name="Silar P."/>
            <person name="Natvig D.O."/>
            <person name="Lalanne C."/>
            <person name="Gautier V."/>
            <person name="Ament-Velasquez S.L."/>
            <person name="Kruys A."/>
            <person name="Hutchinson M.I."/>
            <person name="Powell A.J."/>
            <person name="Barry K."/>
            <person name="Miller A.N."/>
            <person name="Grigoriev I.V."/>
            <person name="Debuchy R."/>
            <person name="Gladieux P."/>
            <person name="Hiltunen Thoren M."/>
            <person name="Johannesson H."/>
        </authorList>
    </citation>
    <scope>NUCLEOTIDE SEQUENCE</scope>
    <source>
        <strain evidence="3">CBS 123565</strain>
    </source>
</reference>
<dbReference type="Proteomes" id="UP001304895">
    <property type="component" value="Unassembled WGS sequence"/>
</dbReference>
<feature type="region of interest" description="Disordered" evidence="1">
    <location>
        <begin position="283"/>
        <end position="412"/>
    </location>
</feature>
<feature type="transmembrane region" description="Helical" evidence="2">
    <location>
        <begin position="12"/>
        <end position="31"/>
    </location>
</feature>
<keyword evidence="4" id="KW-1185">Reference proteome</keyword>
<feature type="transmembrane region" description="Helical" evidence="2">
    <location>
        <begin position="109"/>
        <end position="133"/>
    </location>
</feature>
<name>A0AAN6ZHQ2_9PEZI</name>
<dbReference type="EMBL" id="MU853401">
    <property type="protein sequence ID" value="KAK4138847.1"/>
    <property type="molecule type" value="Genomic_DNA"/>
</dbReference>
<protein>
    <submittedName>
        <fullName evidence="3">Uncharacterized protein</fullName>
    </submittedName>
</protein>
<feature type="compositionally biased region" description="Pro residues" evidence="1">
    <location>
        <begin position="364"/>
        <end position="375"/>
    </location>
</feature>
<comment type="caution">
    <text evidence="3">The sequence shown here is derived from an EMBL/GenBank/DDBJ whole genome shotgun (WGS) entry which is preliminary data.</text>
</comment>
<feature type="compositionally biased region" description="Low complexity" evidence="1">
    <location>
        <begin position="283"/>
        <end position="304"/>
    </location>
</feature>
<evidence type="ECO:0000256" key="2">
    <source>
        <dbReference type="SAM" id="Phobius"/>
    </source>
</evidence>
<keyword evidence="2" id="KW-0812">Transmembrane</keyword>
<feature type="transmembrane region" description="Helical" evidence="2">
    <location>
        <begin position="179"/>
        <end position="201"/>
    </location>
</feature>
<feature type="transmembrane region" description="Helical" evidence="2">
    <location>
        <begin position="222"/>
        <end position="242"/>
    </location>
</feature>
<accession>A0AAN6ZHQ2</accession>
<sequence>MSAAVCTIAGNASVYGLGIRLSFYLLWFAVLIGERFREHHAKVLRGAELVLAYAVFLGLAMTTSSGHLFAAEVYVALLLISTTVYLLVPRHTSDLVAWIRPDLGLGAQHAGFGIVAAARCLFVLIVVGLQMWFWGTGVESAAIDRVLRAQGGGCQPPQQFGFGFGPVDLRLGGFRALNVLLMLALLAGGVVVGAMKAGVVGTKKSRRRRRSTRRRTSILREVETFGGLAVACVLIAVIELSIRWNGIPTTASHQASTPAQLIPLLLIIGLILTFLYDLMNSAGDEGSSSSTTATTTATTDSGSSHGNGGGGKSSSSGTSSSDRSSPPRRGLRPTPVFTPPPRSAPPLPPGPPAAEPTTAAAAGGPPPGEAPPPAQPIIVEPAQPIIVDVSPNRRPRPSRPRPYGKLPKRTPG</sequence>